<evidence type="ECO:0000256" key="1">
    <source>
        <dbReference type="SAM" id="MobiDB-lite"/>
    </source>
</evidence>
<dbReference type="Proteomes" id="UP001152799">
    <property type="component" value="Chromosome 1"/>
</dbReference>
<feature type="region of interest" description="Disordered" evidence="1">
    <location>
        <begin position="186"/>
        <end position="353"/>
    </location>
</feature>
<feature type="region of interest" description="Disordered" evidence="1">
    <location>
        <begin position="1"/>
        <end position="57"/>
    </location>
</feature>
<evidence type="ECO:0000313" key="2">
    <source>
        <dbReference type="EMBL" id="CAG9760483.1"/>
    </source>
</evidence>
<feature type="compositionally biased region" description="Polar residues" evidence="1">
    <location>
        <begin position="131"/>
        <end position="153"/>
    </location>
</feature>
<feature type="region of interest" description="Disordered" evidence="1">
    <location>
        <begin position="104"/>
        <end position="153"/>
    </location>
</feature>
<feature type="compositionally biased region" description="Polar residues" evidence="1">
    <location>
        <begin position="46"/>
        <end position="57"/>
    </location>
</feature>
<proteinExistence type="predicted"/>
<keyword evidence="3" id="KW-1185">Reference proteome</keyword>
<dbReference type="AlphaFoldDB" id="A0A9N9QIW7"/>
<feature type="compositionally biased region" description="Low complexity" evidence="1">
    <location>
        <begin position="216"/>
        <end position="234"/>
    </location>
</feature>
<feature type="compositionally biased region" description="Basic and acidic residues" evidence="1">
    <location>
        <begin position="315"/>
        <end position="329"/>
    </location>
</feature>
<sequence>MDRQRFRAYCEPSSSEESEEENQDRFNKKKTEQEKNTVGPAESKDIAQNLNTPVKSTSTRADMLKYCGLNLTRPPSDPELIAASKKRLNDFFEQYAHFLDIPPTEASTSSVKPAASYSLSELEEELKKPVQNGSPNRTPAQNPNKINTPLTSSSDNFYKQLKSDWAKTFSDAVSPSFGKTVDFHWFSDEGESSGESEKSVEAGIPNRSPAQNPDESSSSITPSSPKPSTSSSITFVKNLNEPTEPAQESEKSVEGEVPNRSPAKSTYKIRAPITPLSPKPSTSGSITFFENLNEPTPSSPKPSTSGSVTFFKNLIEPREPAQESEKSVEGKSPNRSPAKSPVENPSDLITFVNNPKKRIKRALKEPQQDSFDAYLAYRHYKLCGPNFSKECFD</sequence>
<reference evidence="2" key="1">
    <citation type="submission" date="2022-01" db="EMBL/GenBank/DDBJ databases">
        <authorList>
            <person name="King R."/>
        </authorList>
    </citation>
    <scope>NUCLEOTIDE SEQUENCE</scope>
</reference>
<feature type="compositionally biased region" description="Basic and acidic residues" evidence="1">
    <location>
        <begin position="23"/>
        <end position="35"/>
    </location>
</feature>
<organism evidence="2 3">
    <name type="scientific">Ceutorhynchus assimilis</name>
    <name type="common">cabbage seed weevil</name>
    <dbReference type="NCBI Taxonomy" id="467358"/>
    <lineage>
        <taxon>Eukaryota</taxon>
        <taxon>Metazoa</taxon>
        <taxon>Ecdysozoa</taxon>
        <taxon>Arthropoda</taxon>
        <taxon>Hexapoda</taxon>
        <taxon>Insecta</taxon>
        <taxon>Pterygota</taxon>
        <taxon>Neoptera</taxon>
        <taxon>Endopterygota</taxon>
        <taxon>Coleoptera</taxon>
        <taxon>Polyphaga</taxon>
        <taxon>Cucujiformia</taxon>
        <taxon>Curculionidae</taxon>
        <taxon>Ceutorhynchinae</taxon>
        <taxon>Ceutorhynchus</taxon>
    </lineage>
</organism>
<gene>
    <name evidence="2" type="ORF">CEUTPL_LOCUS1212</name>
</gene>
<protein>
    <submittedName>
        <fullName evidence="2">Uncharacterized protein</fullName>
    </submittedName>
</protein>
<name>A0A9N9QIW7_9CUCU</name>
<accession>A0A9N9QIW7</accession>
<dbReference type="EMBL" id="OU892277">
    <property type="protein sequence ID" value="CAG9760483.1"/>
    <property type="molecule type" value="Genomic_DNA"/>
</dbReference>
<evidence type="ECO:0000313" key="3">
    <source>
        <dbReference type="Proteomes" id="UP001152799"/>
    </source>
</evidence>
<feature type="compositionally biased region" description="Polar residues" evidence="1">
    <location>
        <begin position="279"/>
        <end position="294"/>
    </location>
</feature>